<dbReference type="InterPro" id="IPR037066">
    <property type="entry name" value="Plug_dom_sf"/>
</dbReference>
<feature type="signal peptide" evidence="9">
    <location>
        <begin position="1"/>
        <end position="20"/>
    </location>
</feature>
<dbReference type="InterPro" id="IPR008969">
    <property type="entry name" value="CarboxyPept-like_regulatory"/>
</dbReference>
<accession>A0A7W8J732</accession>
<keyword evidence="5 9" id="KW-0732">Signal</keyword>
<protein>
    <recommendedName>
        <fullName evidence="10">TonB-dependent receptor plug domain-containing protein</fullName>
    </recommendedName>
</protein>
<evidence type="ECO:0000256" key="2">
    <source>
        <dbReference type="ARBA" id="ARBA00022448"/>
    </source>
</evidence>
<keyword evidence="4 8" id="KW-0812">Transmembrane</keyword>
<dbReference type="SUPFAM" id="SSF49464">
    <property type="entry name" value="Carboxypeptidase regulatory domain-like"/>
    <property type="match status" value="1"/>
</dbReference>
<comment type="subcellular location">
    <subcellularLocation>
        <location evidence="1 8">Cell outer membrane</location>
        <topology evidence="1 8">Multi-pass membrane protein</topology>
    </subcellularLocation>
</comment>
<evidence type="ECO:0000256" key="4">
    <source>
        <dbReference type="ARBA" id="ARBA00022692"/>
    </source>
</evidence>
<keyword evidence="6 8" id="KW-0472">Membrane</keyword>
<evidence type="ECO:0000256" key="9">
    <source>
        <dbReference type="SAM" id="SignalP"/>
    </source>
</evidence>
<dbReference type="GO" id="GO:0044718">
    <property type="term" value="P:siderophore transmembrane transport"/>
    <property type="evidence" value="ECO:0007669"/>
    <property type="project" value="TreeGrafter"/>
</dbReference>
<dbReference type="PANTHER" id="PTHR30069:SF29">
    <property type="entry name" value="HEMOGLOBIN AND HEMOGLOBIN-HAPTOGLOBIN-BINDING PROTEIN 1-RELATED"/>
    <property type="match status" value="1"/>
</dbReference>
<evidence type="ECO:0000256" key="7">
    <source>
        <dbReference type="ARBA" id="ARBA00023237"/>
    </source>
</evidence>
<dbReference type="GO" id="GO:0015344">
    <property type="term" value="F:siderophore uptake transmembrane transporter activity"/>
    <property type="evidence" value="ECO:0007669"/>
    <property type="project" value="TreeGrafter"/>
</dbReference>
<keyword evidence="3 8" id="KW-1134">Transmembrane beta strand</keyword>
<feature type="chain" id="PRO_5031012491" description="TonB-dependent receptor plug domain-containing protein" evidence="9">
    <location>
        <begin position="21"/>
        <end position="778"/>
    </location>
</feature>
<evidence type="ECO:0000256" key="1">
    <source>
        <dbReference type="ARBA" id="ARBA00004571"/>
    </source>
</evidence>
<evidence type="ECO:0000259" key="10">
    <source>
        <dbReference type="Pfam" id="PF07715"/>
    </source>
</evidence>
<evidence type="ECO:0000256" key="8">
    <source>
        <dbReference type="PROSITE-ProRule" id="PRU01360"/>
    </source>
</evidence>
<keyword evidence="2 8" id="KW-0813">Transport</keyword>
<dbReference type="Proteomes" id="UP000569092">
    <property type="component" value="Unassembled WGS sequence"/>
</dbReference>
<reference evidence="11 12" key="1">
    <citation type="submission" date="2020-08" db="EMBL/GenBank/DDBJ databases">
        <title>Genomic Encyclopedia of Type Strains, Phase IV (KMG-V): Genome sequencing to study the core and pangenomes of soil and plant-associated prokaryotes.</title>
        <authorList>
            <person name="Whitman W."/>
        </authorList>
    </citation>
    <scope>NUCLEOTIDE SEQUENCE [LARGE SCALE GENOMIC DNA]</scope>
    <source>
        <strain evidence="11 12">M8US30</strain>
    </source>
</reference>
<dbReference type="AlphaFoldDB" id="A0A7W8J732"/>
<evidence type="ECO:0000256" key="5">
    <source>
        <dbReference type="ARBA" id="ARBA00022729"/>
    </source>
</evidence>
<sequence length="778" mass="85489">MRKLALLCLLALFSAITARATIFSQLHGVVHDPQHRPIANARIELHAANSAFTRSTTTAQDGSFTIPSLPLGDYTITISQPGFDTAKQSLTLASDTAPILHIELHLGTIEQTTSVTTDLNTANVNTVTPTTLISRQDIAQTPGADRTNSMAMITDYVPGAYITHDMLHMRGGHQVSWLLDGVQIPNTNIASNLGAQIDPKDIDYIEIQRGSYTSDVGDRTYGVFNVVPRTGFERNRQAELILSAGSFLQTNDQLNFGDHTEKFAYYASLTGNRSDYGLSPPTGVVIHDAANGYGGFASLLYNRTPKDQLRLITQLRADYFQIPYDPDPDSPGNQQFQSSGLRDGQHELDGTAAFSWLHTFNPATVLQVSPFFHYNRADYESNPNDIPVATTSDRSSTYAGAQANITTEVFPTKPARNTLQAGFYSFGQHDNYLFGAIFNDGSGTAPFRTPDSASGGVIEAYLSDNYKPTTWLTLIAGLRQTHFQAEFTENVTAPRFGVALRIPKLNWVFRGFYGRFYQPPPLLTFGCTAAAIAAGTCNLQNFALSSGTSFAPLHGERDEEHQFGVQIPLRGWLLDADTFKTRINNFLDHSNIGDSSIYFPVTVDGALVRAWELSLRSPRLGHIGQFHLAYSNQIAEQRGAITGGLICSPPTSAECDVDPAYTPVDHDQRNTLNAGFNATLPWRTTASTNLYYGSGFVNGGFNPDGPPADPRYPNPYLPEHTTFDLSIGKTFTEKLTASITATNVANRRVLLDNSLTFGGFHYNDPREIFAELRYRFKY</sequence>
<evidence type="ECO:0000256" key="3">
    <source>
        <dbReference type="ARBA" id="ARBA00022452"/>
    </source>
</evidence>
<comment type="caution">
    <text evidence="11">The sequence shown here is derived from an EMBL/GenBank/DDBJ whole genome shotgun (WGS) entry which is preliminary data.</text>
</comment>
<evidence type="ECO:0000313" key="11">
    <source>
        <dbReference type="EMBL" id="MBB5342801.1"/>
    </source>
</evidence>
<dbReference type="InterPro" id="IPR012910">
    <property type="entry name" value="Plug_dom"/>
</dbReference>
<keyword evidence="7 8" id="KW-0998">Cell outer membrane</keyword>
<gene>
    <name evidence="11" type="ORF">HDF10_000751</name>
</gene>
<proteinExistence type="inferred from homology"/>
<dbReference type="SUPFAM" id="SSF56935">
    <property type="entry name" value="Porins"/>
    <property type="match status" value="1"/>
</dbReference>
<evidence type="ECO:0000313" key="12">
    <source>
        <dbReference type="Proteomes" id="UP000569092"/>
    </source>
</evidence>
<dbReference type="Gene3D" id="2.40.170.20">
    <property type="entry name" value="TonB-dependent receptor, beta-barrel domain"/>
    <property type="match status" value="1"/>
</dbReference>
<dbReference type="InterPro" id="IPR039426">
    <property type="entry name" value="TonB-dep_rcpt-like"/>
</dbReference>
<evidence type="ECO:0000256" key="6">
    <source>
        <dbReference type="ARBA" id="ARBA00023136"/>
    </source>
</evidence>
<dbReference type="Gene3D" id="2.170.130.10">
    <property type="entry name" value="TonB-dependent receptor, plug domain"/>
    <property type="match status" value="1"/>
</dbReference>
<dbReference type="PANTHER" id="PTHR30069">
    <property type="entry name" value="TONB-DEPENDENT OUTER MEMBRANE RECEPTOR"/>
    <property type="match status" value="1"/>
</dbReference>
<organism evidence="11 12">
    <name type="scientific">Tunturiibacter lichenicola</name>
    <dbReference type="NCBI Taxonomy" id="2051959"/>
    <lineage>
        <taxon>Bacteria</taxon>
        <taxon>Pseudomonadati</taxon>
        <taxon>Acidobacteriota</taxon>
        <taxon>Terriglobia</taxon>
        <taxon>Terriglobales</taxon>
        <taxon>Acidobacteriaceae</taxon>
        <taxon>Tunturiibacter</taxon>
    </lineage>
</organism>
<dbReference type="InterPro" id="IPR036942">
    <property type="entry name" value="Beta-barrel_TonB_sf"/>
</dbReference>
<dbReference type="PROSITE" id="PS52016">
    <property type="entry name" value="TONB_DEPENDENT_REC_3"/>
    <property type="match status" value="1"/>
</dbReference>
<dbReference type="Gene3D" id="2.60.40.1120">
    <property type="entry name" value="Carboxypeptidase-like, regulatory domain"/>
    <property type="match status" value="1"/>
</dbReference>
<feature type="domain" description="TonB-dependent receptor plug" evidence="10">
    <location>
        <begin position="125"/>
        <end position="221"/>
    </location>
</feature>
<comment type="similarity">
    <text evidence="8">Belongs to the TonB-dependent receptor family.</text>
</comment>
<name>A0A7W8J732_9BACT</name>
<dbReference type="EMBL" id="JACHDZ010000001">
    <property type="protein sequence ID" value="MBB5342801.1"/>
    <property type="molecule type" value="Genomic_DNA"/>
</dbReference>
<dbReference type="Pfam" id="PF07715">
    <property type="entry name" value="Plug"/>
    <property type="match status" value="1"/>
</dbReference>
<dbReference type="Pfam" id="PF13620">
    <property type="entry name" value="CarboxypepD_reg"/>
    <property type="match status" value="1"/>
</dbReference>
<dbReference type="GO" id="GO:0009279">
    <property type="term" value="C:cell outer membrane"/>
    <property type="evidence" value="ECO:0007669"/>
    <property type="project" value="UniProtKB-SubCell"/>
</dbReference>